<evidence type="ECO:0000313" key="1">
    <source>
        <dbReference type="EMBL" id="KUG19504.1"/>
    </source>
</evidence>
<dbReference type="EMBL" id="LNQE01001281">
    <property type="protein sequence ID" value="KUG19504.1"/>
    <property type="molecule type" value="Genomic_DNA"/>
</dbReference>
<gene>
    <name evidence="1" type="ORF">ASZ90_010773</name>
</gene>
<dbReference type="SUPFAM" id="SSF102114">
    <property type="entry name" value="Radical SAM enzymes"/>
    <property type="match status" value="1"/>
</dbReference>
<dbReference type="InterPro" id="IPR058240">
    <property type="entry name" value="rSAM_sf"/>
</dbReference>
<comment type="caution">
    <text evidence="1">The sequence shown here is derived from an EMBL/GenBank/DDBJ whole genome shotgun (WGS) entry which is preliminary data.</text>
</comment>
<accession>A0A0W8FF40</accession>
<name>A0A0W8FF40_9ZZZZ</name>
<reference evidence="1" key="1">
    <citation type="journal article" date="2015" name="Proc. Natl. Acad. Sci. U.S.A.">
        <title>Networks of energetic and metabolic interactions define dynamics in microbial communities.</title>
        <authorList>
            <person name="Embree M."/>
            <person name="Liu J.K."/>
            <person name="Al-Bassam M.M."/>
            <person name="Zengler K."/>
        </authorList>
    </citation>
    <scope>NUCLEOTIDE SEQUENCE</scope>
</reference>
<organism evidence="1">
    <name type="scientific">hydrocarbon metagenome</name>
    <dbReference type="NCBI Taxonomy" id="938273"/>
    <lineage>
        <taxon>unclassified sequences</taxon>
        <taxon>metagenomes</taxon>
        <taxon>ecological metagenomes</taxon>
    </lineage>
</organism>
<protein>
    <submittedName>
        <fullName evidence="1">Radical sam domain protein</fullName>
    </submittedName>
</protein>
<sequence length="96" mass="10893">MASVEETLAHALSLPLDEISINVPYPLPGSPLFDRVADVDPEDDWDAAGKVRFMYRSEFDEAVLKGRIEEAMERFARSKEERDRRRGLAMRQAPSA</sequence>
<dbReference type="AlphaFoldDB" id="A0A0W8FF40"/>
<proteinExistence type="predicted"/>